<dbReference type="EMBL" id="JAUQUB010000001">
    <property type="protein sequence ID" value="MDO7881894.1"/>
    <property type="molecule type" value="Genomic_DNA"/>
</dbReference>
<evidence type="ECO:0000313" key="9">
    <source>
        <dbReference type="EMBL" id="MDO7881894.1"/>
    </source>
</evidence>
<comment type="caution">
    <text evidence="6">Lacks conserved residue(s) required for the propagation of feature annotation.</text>
</comment>
<gene>
    <name evidence="9" type="ORF">Q5716_06595</name>
</gene>
<feature type="compositionally biased region" description="Low complexity" evidence="7">
    <location>
        <begin position="25"/>
        <end position="55"/>
    </location>
</feature>
<organism evidence="9 10">
    <name type="scientific">Antiquaquibacter soli</name>
    <dbReference type="NCBI Taxonomy" id="3064523"/>
    <lineage>
        <taxon>Bacteria</taxon>
        <taxon>Bacillati</taxon>
        <taxon>Actinomycetota</taxon>
        <taxon>Actinomycetes</taxon>
        <taxon>Micrococcales</taxon>
        <taxon>Microbacteriaceae</taxon>
        <taxon>Antiquaquibacter</taxon>
    </lineage>
</organism>
<evidence type="ECO:0000256" key="4">
    <source>
        <dbReference type="ARBA" id="ARBA00022695"/>
    </source>
</evidence>
<evidence type="ECO:0000256" key="2">
    <source>
        <dbReference type="ARBA" id="ARBA00022676"/>
    </source>
</evidence>
<protein>
    <submittedName>
        <fullName evidence="9">DarT ssDNA thymidine ADP-ribosyltransferase family protein</fullName>
    </submittedName>
</protein>
<evidence type="ECO:0000256" key="7">
    <source>
        <dbReference type="SAM" id="MobiDB-lite"/>
    </source>
</evidence>
<keyword evidence="2 6" id="KW-0328">Glycosyltransferase</keyword>
<feature type="domain" description="DarT" evidence="8">
    <location>
        <begin position="63"/>
        <end position="251"/>
    </location>
</feature>
<keyword evidence="4 6" id="KW-0548">Nucleotidyltransferase</keyword>
<reference evidence="9 10" key="1">
    <citation type="submission" date="2023-07" db="EMBL/GenBank/DDBJ databases">
        <title>Protaetiibacter sp. nov WY-16 isolated from soil.</title>
        <authorList>
            <person name="Liu B."/>
            <person name="Wan Y."/>
        </authorList>
    </citation>
    <scope>NUCLEOTIDE SEQUENCE [LARGE SCALE GENOMIC DNA]</scope>
    <source>
        <strain evidence="9 10">WY-16</strain>
    </source>
</reference>
<accession>A0ABT9BLM2</accession>
<dbReference type="Pfam" id="PF14487">
    <property type="entry name" value="DarT"/>
    <property type="match status" value="1"/>
</dbReference>
<evidence type="ECO:0000256" key="1">
    <source>
        <dbReference type="ARBA" id="ARBA00022649"/>
    </source>
</evidence>
<feature type="active site" evidence="6">
    <location>
        <position position="204"/>
    </location>
</feature>
<feature type="binding site" evidence="6">
    <location>
        <position position="102"/>
    </location>
    <ligand>
        <name>NAD(+)</name>
        <dbReference type="ChEBI" id="CHEBI:57540"/>
    </ligand>
</feature>
<dbReference type="RefSeq" id="WP_305002286.1">
    <property type="nucleotide sequence ID" value="NZ_JAUQUB010000001.1"/>
</dbReference>
<comment type="similarity">
    <text evidence="6">Belongs to the DarT ADP-ribosyltransferase family.</text>
</comment>
<evidence type="ECO:0000259" key="8">
    <source>
        <dbReference type="PROSITE" id="PS52018"/>
    </source>
</evidence>
<keyword evidence="10" id="KW-1185">Reference proteome</keyword>
<feature type="binding site" evidence="6">
    <location>
        <begin position="67"/>
        <end position="69"/>
    </location>
    <ligand>
        <name>NAD(+)</name>
        <dbReference type="ChEBI" id="CHEBI:57540"/>
    </ligand>
</feature>
<evidence type="ECO:0000256" key="5">
    <source>
        <dbReference type="ARBA" id="ARBA00023125"/>
    </source>
</evidence>
<keyword evidence="1 6" id="KW-1277">Toxin-antitoxin system</keyword>
<evidence type="ECO:0000256" key="6">
    <source>
        <dbReference type="PROSITE-ProRule" id="PRU01362"/>
    </source>
</evidence>
<feature type="active site" description="Proton acceptor" evidence="6">
    <location>
        <position position="102"/>
    </location>
</feature>
<keyword evidence="3 6" id="KW-0808">Transferase</keyword>
<evidence type="ECO:0000256" key="3">
    <source>
        <dbReference type="ARBA" id="ARBA00022679"/>
    </source>
</evidence>
<proteinExistence type="inferred from homology"/>
<comment type="catalytic activity">
    <reaction evidence="6">
        <text>a thymidine in DNA + NAD(+) = an N-(ADP-alpha-D-ribosyl)-thymidine in DNA + nicotinamide + H(+)</text>
        <dbReference type="Rhea" id="RHEA:71651"/>
        <dbReference type="Rhea" id="RHEA-COMP:13556"/>
        <dbReference type="Rhea" id="RHEA-COMP:18051"/>
        <dbReference type="ChEBI" id="CHEBI:15378"/>
        <dbReference type="ChEBI" id="CHEBI:17154"/>
        <dbReference type="ChEBI" id="CHEBI:57540"/>
        <dbReference type="ChEBI" id="CHEBI:137386"/>
        <dbReference type="ChEBI" id="CHEBI:191199"/>
    </reaction>
</comment>
<dbReference type="Proteomes" id="UP001241072">
    <property type="component" value="Unassembled WGS sequence"/>
</dbReference>
<feature type="region of interest" description="Disordered" evidence="7">
    <location>
        <begin position="19"/>
        <end position="55"/>
    </location>
</feature>
<keyword evidence="5 6" id="KW-0238">DNA-binding</keyword>
<evidence type="ECO:0000313" key="10">
    <source>
        <dbReference type="Proteomes" id="UP001241072"/>
    </source>
</evidence>
<sequence length="253" mass="26724">MSECIHGLEGTMCDVCFPKEKPQPARRAAPVRAPRSTADSPRSSSASRSSASSRPAMLRTGELRVYHVTHLRNLPAILESGALVAGAEPVVDVSSDLARELRATAEVAPGSRVDRFVAFSLAPDSDTWAQLRGGAAEPRWSAAARASVPADFVVLVSTVAALGPDAVIADGDAAGTYTRFASGAEAERMLVRLHDDPEARAAAEALAPDRVELSAIQLIGVAHEPARDDVRGMLAGSPFRPKVAVYPPWFAHE</sequence>
<name>A0ABT9BLM2_9MICO</name>
<dbReference type="PROSITE" id="PS52018">
    <property type="entry name" value="DART"/>
    <property type="match status" value="1"/>
</dbReference>
<comment type="caution">
    <text evidence="9">The sequence shown here is derived from an EMBL/GenBank/DDBJ whole genome shotgun (WGS) entry which is preliminary data.</text>
</comment>
<dbReference type="InterPro" id="IPR029494">
    <property type="entry name" value="DarT"/>
</dbReference>